<evidence type="ECO:0000313" key="3">
    <source>
        <dbReference type="Proteomes" id="UP001225356"/>
    </source>
</evidence>
<feature type="compositionally biased region" description="Basic and acidic residues" evidence="1">
    <location>
        <begin position="90"/>
        <end position="103"/>
    </location>
</feature>
<dbReference type="EMBL" id="JAUSQU010000001">
    <property type="protein sequence ID" value="MDP9844257.1"/>
    <property type="molecule type" value="Genomic_DNA"/>
</dbReference>
<reference evidence="2 3" key="1">
    <citation type="submission" date="2023-07" db="EMBL/GenBank/DDBJ databases">
        <title>Sequencing the genomes of 1000 actinobacteria strains.</title>
        <authorList>
            <person name="Klenk H.-P."/>
        </authorList>
    </citation>
    <scope>NUCLEOTIDE SEQUENCE [LARGE SCALE GENOMIC DNA]</scope>
    <source>
        <strain evidence="2 3">DSM 46740</strain>
    </source>
</reference>
<evidence type="ECO:0000256" key="1">
    <source>
        <dbReference type="SAM" id="MobiDB-lite"/>
    </source>
</evidence>
<keyword evidence="3" id="KW-1185">Reference proteome</keyword>
<accession>A0ABT9QBV7</accession>
<comment type="caution">
    <text evidence="2">The sequence shown here is derived from an EMBL/GenBank/DDBJ whole genome shotgun (WGS) entry which is preliminary data.</text>
</comment>
<gene>
    <name evidence="2" type="ORF">J2853_003468</name>
</gene>
<organism evidence="2 3">
    <name type="scientific">Streptosporangium lutulentum</name>
    <dbReference type="NCBI Taxonomy" id="1461250"/>
    <lineage>
        <taxon>Bacteria</taxon>
        <taxon>Bacillati</taxon>
        <taxon>Actinomycetota</taxon>
        <taxon>Actinomycetes</taxon>
        <taxon>Streptosporangiales</taxon>
        <taxon>Streptosporangiaceae</taxon>
        <taxon>Streptosporangium</taxon>
    </lineage>
</organism>
<protein>
    <submittedName>
        <fullName evidence="2">Uncharacterized protein</fullName>
    </submittedName>
</protein>
<evidence type="ECO:0000313" key="2">
    <source>
        <dbReference type="EMBL" id="MDP9844257.1"/>
    </source>
</evidence>
<dbReference type="Proteomes" id="UP001225356">
    <property type="component" value="Unassembled WGS sequence"/>
</dbReference>
<dbReference type="InterPro" id="IPR032075">
    <property type="entry name" value="PI-PLC-C1"/>
</dbReference>
<name>A0ABT9QBV7_9ACTN</name>
<sequence>MVNDPRGANAATIRDLVERGYMVRTRSDEPMSTVKNEEFSRVDIALASGAQMVTTDFPTVGMAARYDSDCVAELPGGAVVRCNPVSAPRNCRDDKLETKSSSR</sequence>
<proteinExistence type="predicted"/>
<feature type="region of interest" description="Disordered" evidence="1">
    <location>
        <begin position="84"/>
        <end position="103"/>
    </location>
</feature>
<dbReference type="Pfam" id="PF16670">
    <property type="entry name" value="PI-PLC-C1"/>
    <property type="match status" value="1"/>
</dbReference>